<dbReference type="SUPFAM" id="SSF53850">
    <property type="entry name" value="Periplasmic binding protein-like II"/>
    <property type="match status" value="1"/>
</dbReference>
<feature type="region of interest" description="Disordered" evidence="1">
    <location>
        <begin position="126"/>
        <end position="163"/>
    </location>
</feature>
<name>A0ABT8DZQ8_9BURK</name>
<gene>
    <name evidence="3" type="ORF">QWJ38_22600</name>
</gene>
<organism evidence="3 4">
    <name type="scientific">Roseateles violae</name>
    <dbReference type="NCBI Taxonomy" id="3058042"/>
    <lineage>
        <taxon>Bacteria</taxon>
        <taxon>Pseudomonadati</taxon>
        <taxon>Pseudomonadota</taxon>
        <taxon>Betaproteobacteria</taxon>
        <taxon>Burkholderiales</taxon>
        <taxon>Sphaerotilaceae</taxon>
        <taxon>Roseateles</taxon>
    </lineage>
</organism>
<keyword evidence="2" id="KW-0812">Transmembrane</keyword>
<feature type="transmembrane region" description="Helical" evidence="2">
    <location>
        <begin position="99"/>
        <end position="121"/>
    </location>
</feature>
<comment type="caution">
    <text evidence="3">The sequence shown here is derived from an EMBL/GenBank/DDBJ whole genome shotgun (WGS) entry which is preliminary data.</text>
</comment>
<keyword evidence="4" id="KW-1185">Reference proteome</keyword>
<reference evidence="3 4" key="1">
    <citation type="submission" date="2023-06" db="EMBL/GenBank/DDBJ databases">
        <title>Pelomonas sp. PFR6 16S ribosomal RNA gene Genome sequencing and assembly.</title>
        <authorList>
            <person name="Woo H."/>
        </authorList>
    </citation>
    <scope>NUCLEOTIDE SEQUENCE [LARGE SCALE GENOMIC DNA]</scope>
    <source>
        <strain evidence="3 4">PFR6</strain>
    </source>
</reference>
<feature type="region of interest" description="Disordered" evidence="1">
    <location>
        <begin position="1"/>
        <end position="86"/>
    </location>
</feature>
<sequence length="419" mass="43392">MAQPADRPAPRKRPDSTRSATAAQGDGGPKRAPPGDQDWLNGVQAALERVAAQAREPDAAAQPAPAPPPSARAAQAARPAVDHAMPAPAPVRGSAIGRYLWPALIGALGGAALAAAGWWWLSDRQQPQQAETGASAPQLAMPTLPAPALPPPPPPPPAPKPARVEPGLALIQALAPLPLLDLREAQPRVNAQLAAPGPARLALLRQDALRALPRTRALAGTRLVAPLFTEPLQIWVRADSSLRGLRDLDQAVIDTGPAAGDAQTAAHLMRALSGRRAAARPMQRQMADDEALIALLGREVDALFRVRASDLTVDAAAAAGSGTLRALSLQGRPPPPGYSRLADGGLGLSSFLLVAGGTAAERERLAAQAMGRLCAALPALRDVDALNWSAVRPEIARPAGRPYADSLKQARAACRAARA</sequence>
<dbReference type="EMBL" id="JAUHHC010000007">
    <property type="protein sequence ID" value="MDN3923088.1"/>
    <property type="molecule type" value="Genomic_DNA"/>
</dbReference>
<dbReference type="Gene3D" id="3.40.190.10">
    <property type="entry name" value="Periplasmic binding protein-like II"/>
    <property type="match status" value="2"/>
</dbReference>
<accession>A0ABT8DZQ8</accession>
<evidence type="ECO:0000313" key="4">
    <source>
        <dbReference type="Proteomes" id="UP001228044"/>
    </source>
</evidence>
<dbReference type="Proteomes" id="UP001228044">
    <property type="component" value="Unassembled WGS sequence"/>
</dbReference>
<feature type="compositionally biased region" description="Pro residues" evidence="1">
    <location>
        <begin position="144"/>
        <end position="160"/>
    </location>
</feature>
<evidence type="ECO:0000256" key="2">
    <source>
        <dbReference type="SAM" id="Phobius"/>
    </source>
</evidence>
<keyword evidence="2" id="KW-0472">Membrane</keyword>
<evidence type="ECO:0000256" key="1">
    <source>
        <dbReference type="SAM" id="MobiDB-lite"/>
    </source>
</evidence>
<keyword evidence="2" id="KW-1133">Transmembrane helix</keyword>
<protein>
    <submittedName>
        <fullName evidence="3">Uncharacterized protein</fullName>
    </submittedName>
</protein>
<evidence type="ECO:0000313" key="3">
    <source>
        <dbReference type="EMBL" id="MDN3923088.1"/>
    </source>
</evidence>
<dbReference type="RefSeq" id="WP_290361398.1">
    <property type="nucleotide sequence ID" value="NZ_JAUHHC010000007.1"/>
</dbReference>
<feature type="compositionally biased region" description="Low complexity" evidence="1">
    <location>
        <begin position="51"/>
        <end position="63"/>
    </location>
</feature>
<proteinExistence type="predicted"/>